<evidence type="ECO:0000313" key="5">
    <source>
        <dbReference type="EMBL" id="MBW4543838.1"/>
    </source>
</evidence>
<dbReference type="EMBL" id="JAHHIF010000005">
    <property type="protein sequence ID" value="MBW4543838.1"/>
    <property type="molecule type" value="Genomic_DNA"/>
</dbReference>
<keyword evidence="3" id="KW-0472">Membrane</keyword>
<comment type="caution">
    <text evidence="5">The sequence shown here is derived from an EMBL/GenBank/DDBJ whole genome shotgun (WGS) entry which is preliminary data.</text>
</comment>
<organism evidence="5 6">
    <name type="scientific">Symplocastrum torsivum CPER-KK1</name>
    <dbReference type="NCBI Taxonomy" id="450513"/>
    <lineage>
        <taxon>Bacteria</taxon>
        <taxon>Bacillati</taxon>
        <taxon>Cyanobacteriota</taxon>
        <taxon>Cyanophyceae</taxon>
        <taxon>Oscillatoriophycideae</taxon>
        <taxon>Oscillatoriales</taxon>
        <taxon>Microcoleaceae</taxon>
        <taxon>Symplocastrum</taxon>
    </lineage>
</organism>
<dbReference type="Proteomes" id="UP000753908">
    <property type="component" value="Unassembled WGS sequence"/>
</dbReference>
<keyword evidence="3" id="KW-0812">Transmembrane</keyword>
<dbReference type="PANTHER" id="PTHR33222:SF4">
    <property type="entry name" value="PROTEIN CURVATURE THYLAKOID 1A, CHLOROPLASTIC"/>
    <property type="match status" value="1"/>
</dbReference>
<feature type="domain" description="Cyanobacterial aminoacyl-tRNA synthetase CAAD" evidence="4">
    <location>
        <begin position="63"/>
        <end position="146"/>
    </location>
</feature>
<reference evidence="5" key="1">
    <citation type="submission" date="2021-05" db="EMBL/GenBank/DDBJ databases">
        <authorList>
            <person name="Pietrasiak N."/>
            <person name="Ward R."/>
            <person name="Stajich J.E."/>
            <person name="Kurbessoian T."/>
        </authorList>
    </citation>
    <scope>NUCLEOTIDE SEQUENCE</scope>
    <source>
        <strain evidence="5">CPER-KK1</strain>
    </source>
</reference>
<evidence type="ECO:0000256" key="2">
    <source>
        <dbReference type="SAM" id="MobiDB-lite"/>
    </source>
</evidence>
<evidence type="ECO:0000256" key="3">
    <source>
        <dbReference type="SAM" id="Phobius"/>
    </source>
</evidence>
<evidence type="ECO:0000313" key="6">
    <source>
        <dbReference type="Proteomes" id="UP000753908"/>
    </source>
</evidence>
<keyword evidence="3" id="KW-1133">Transmembrane helix</keyword>
<dbReference type="Pfam" id="PF14159">
    <property type="entry name" value="CAAD"/>
    <property type="match status" value="1"/>
</dbReference>
<dbReference type="PANTHER" id="PTHR33222">
    <property type="match status" value="1"/>
</dbReference>
<protein>
    <submittedName>
        <fullName evidence="5">CAAD domain-containing protein</fullName>
    </submittedName>
</protein>
<evidence type="ECO:0000259" key="4">
    <source>
        <dbReference type="Pfam" id="PF14159"/>
    </source>
</evidence>
<gene>
    <name evidence="5" type="ORF">KME25_05240</name>
</gene>
<sequence>MNPEIEESGYSEYPSDTDMPKILEGKGETERLLPATVSVSTSSNQWQEYGERIAAFLQDLPRYVTQFFSNYKGPLGTVGLILAVVITVKVTLALLDALDDIPLIAPTLELIGLAYTTWFVYRYLLSAASRQELSQDFQNLKEQVFGTGS</sequence>
<dbReference type="InterPro" id="IPR033344">
    <property type="entry name" value="CURT1"/>
</dbReference>
<dbReference type="GO" id="GO:0009579">
    <property type="term" value="C:thylakoid"/>
    <property type="evidence" value="ECO:0007669"/>
    <property type="project" value="InterPro"/>
</dbReference>
<dbReference type="InterPro" id="IPR025564">
    <property type="entry name" value="CAAD_dom"/>
</dbReference>
<reference evidence="5" key="2">
    <citation type="journal article" date="2022" name="Microbiol. Resour. Announc.">
        <title>Metagenome Sequencing to Explore Phylogenomics of Terrestrial Cyanobacteria.</title>
        <authorList>
            <person name="Ward R.D."/>
            <person name="Stajich J.E."/>
            <person name="Johansen J.R."/>
            <person name="Huntemann M."/>
            <person name="Clum A."/>
            <person name="Foster B."/>
            <person name="Foster B."/>
            <person name="Roux S."/>
            <person name="Palaniappan K."/>
            <person name="Varghese N."/>
            <person name="Mukherjee S."/>
            <person name="Reddy T.B.K."/>
            <person name="Daum C."/>
            <person name="Copeland A."/>
            <person name="Chen I.A."/>
            <person name="Ivanova N.N."/>
            <person name="Kyrpides N.C."/>
            <person name="Shapiro N."/>
            <person name="Eloe-Fadrosh E.A."/>
            <person name="Pietrasiak N."/>
        </authorList>
    </citation>
    <scope>NUCLEOTIDE SEQUENCE</scope>
    <source>
        <strain evidence="5">CPER-KK1</strain>
    </source>
</reference>
<comment type="subcellular location">
    <subcellularLocation>
        <location evidence="1">Membrane</location>
        <topology evidence="1">Multi-pass membrane protein</topology>
    </subcellularLocation>
</comment>
<evidence type="ECO:0000256" key="1">
    <source>
        <dbReference type="ARBA" id="ARBA00004141"/>
    </source>
</evidence>
<accession>A0A951U834</accession>
<proteinExistence type="predicted"/>
<feature type="transmembrane region" description="Helical" evidence="3">
    <location>
        <begin position="101"/>
        <end position="121"/>
    </location>
</feature>
<dbReference type="GO" id="GO:0016020">
    <property type="term" value="C:membrane"/>
    <property type="evidence" value="ECO:0007669"/>
    <property type="project" value="UniProtKB-SubCell"/>
</dbReference>
<name>A0A951U834_9CYAN</name>
<feature type="region of interest" description="Disordered" evidence="2">
    <location>
        <begin position="1"/>
        <end position="20"/>
    </location>
</feature>
<feature type="transmembrane region" description="Helical" evidence="3">
    <location>
        <begin position="75"/>
        <end position="95"/>
    </location>
</feature>
<dbReference type="AlphaFoldDB" id="A0A951U834"/>